<sequence length="927" mass="101558">MQRQYQAPEFRVRDTREFQHVQVAAADTRVAPPLVVGDDSWRDKMLEQLGGNAANMLNKMADIEFSNLYLEGQAKAGVIESEEELQGNPLTRDWQVAGYRDTMGKLALADTEAQFAVDIVKLREKGPEEIQAYLATRREKLMPALGSMSREARAAAAGQLLLQDRAATKTWTTEHAKFIIEQKSQAVHTQWNTSLRTLGNAQIKKQLGELQDKDYNEQLRSTVGTMVQSVWMDASLPQGVKQQLTFEMLQNALANDSVDLYDFVASNEIPDGAGGASTLMSRLTGEQQGKVANSYREAQSRTRDARNMAVAAQVANLEAQIDNDAYTGTYEDLTSMLDPMLVSKGITGERRQGIINKFLDKQYKGEQNSALAELYLRGDLNGIFSAGKEQADGLKALDAMLTRRGASPEQRLNAYLQSGLNGMDGGFKKAGEVLGTALRQVRSPDGTVLPQHLATVRTINNAVRQAEERGQTGIRVALLSGLAEGDRMFAERVFAQVDGGASYDEAVLKATDTEAKEAQLTPAVRAAQTQQVANAVAAEIAALESRGVLSSAWTWAKSIFSSDAASDMQLRPWSSVRDRDGGWFSDGPTVQFYTQRVREELANEANHVLLQSPGASADQVISVAKANVAARTISTRFGPLTMPRNVKLEDAFGVGKGNQAAIGPALDAMLKETKEDANWQLAFVNGRLFAQEVDRTGQRVGTGTYLNPKDIGTKIKQMTDAEQEKANNVFGSGRRVQQDGVTVQFNGLNTAGVPATWMMGFRDNLVNHEGIRAKPYQDLSGAKDTKGNPIMTVGVGVSSHNPRYPKVQPDGTVKVEDIRRSFVEASNDAAIAGSKVARDLGRHDQPTFMLMSELAYQSGTAFMSQQNKTGERYREFANALKTGNVEAAQEAFKRTAAWYYSADPKNRDKITPRQQNYLRLIQQALKG</sequence>
<evidence type="ECO:0000313" key="4">
    <source>
        <dbReference type="Proteomes" id="UP000464416"/>
    </source>
</evidence>
<reference evidence="3 4" key="1">
    <citation type="submission" date="2019-12" db="EMBL/GenBank/DDBJ databases">
        <title>The first sequenced Sphaerotilus natans bacteriophage genome is one of a kind - characterization and potential to control this filamentous bacterium in WWTP.</title>
        <authorList>
            <person name="Ferreira R."/>
            <person name="Amado R."/>
            <person name="Padrao J."/>
            <person name="Ferreira V."/>
            <person name="Dias N.M."/>
            <person name="Melo L.D.R."/>
            <person name="Azeredo J."/>
            <person name="Santos S.B."/>
            <person name="Nicolau A."/>
        </authorList>
    </citation>
    <scope>NUCLEOTIDE SEQUENCE [LARGE SCALE GENOMIC DNA]</scope>
</reference>
<evidence type="ECO:0000313" key="3">
    <source>
        <dbReference type="EMBL" id="QHJ75314.1"/>
    </source>
</evidence>
<dbReference type="GO" id="GO:0031640">
    <property type="term" value="P:killing of cells of another organism"/>
    <property type="evidence" value="ECO:0007669"/>
    <property type="project" value="UniProtKB-KW"/>
</dbReference>
<evidence type="ECO:0000256" key="1">
    <source>
        <dbReference type="ARBA" id="ARBA00022529"/>
    </source>
</evidence>
<dbReference type="InterPro" id="IPR023347">
    <property type="entry name" value="Lysozyme_dom_sf"/>
</dbReference>
<dbReference type="GO" id="GO:0042742">
    <property type="term" value="P:defense response to bacterium"/>
    <property type="evidence" value="ECO:0007669"/>
    <property type="project" value="UniProtKB-KW"/>
</dbReference>
<evidence type="ECO:0000256" key="2">
    <source>
        <dbReference type="ARBA" id="ARBA00022638"/>
    </source>
</evidence>
<keyword evidence="1" id="KW-0929">Antimicrobial</keyword>
<dbReference type="SUPFAM" id="SSF53955">
    <property type="entry name" value="Lysozyme-like"/>
    <property type="match status" value="1"/>
</dbReference>
<organism evidence="3 4">
    <name type="scientific">Sphaerotilus phage vB_SnaP-R1</name>
    <dbReference type="NCBI Taxonomy" id="2696336"/>
    <lineage>
        <taxon>Viruses</taxon>
        <taxon>Duplodnaviria</taxon>
        <taxon>Heunggongvirae</taxon>
        <taxon>Uroviricota</taxon>
        <taxon>Caudoviricetes</taxon>
        <taxon>Autographivirales</taxon>
        <taxon>Autoscriptoviridae</taxon>
        <taxon>Natansvirus</taxon>
        <taxon>Natansvirus SnaPR1</taxon>
    </lineage>
</organism>
<protein>
    <submittedName>
        <fullName evidence="3">Internal virion protein</fullName>
    </submittedName>
</protein>
<dbReference type="Proteomes" id="UP000464416">
    <property type="component" value="Segment"/>
</dbReference>
<name>A0A6B9SUK1_9CAUD</name>
<dbReference type="GO" id="GO:0003796">
    <property type="term" value="F:lysozyme activity"/>
    <property type="evidence" value="ECO:0007669"/>
    <property type="project" value="InterPro"/>
</dbReference>
<keyword evidence="4" id="KW-1185">Reference proteome</keyword>
<dbReference type="InterPro" id="IPR023346">
    <property type="entry name" value="Lysozyme-like_dom_sf"/>
</dbReference>
<keyword evidence="2" id="KW-0081">Bacteriolytic enzyme</keyword>
<dbReference type="Gene3D" id="1.10.530.40">
    <property type="match status" value="1"/>
</dbReference>
<accession>A0A6B9SUK1</accession>
<dbReference type="EMBL" id="MN844877">
    <property type="protein sequence ID" value="QHJ75314.1"/>
    <property type="molecule type" value="Genomic_DNA"/>
</dbReference>
<proteinExistence type="predicted"/>
<gene>
    <name evidence="3" type="ORF">SnaR1_gp40</name>
</gene>